<dbReference type="AlphaFoldDB" id="A0A086QPU1"/>
<reference evidence="3 4" key="1">
    <citation type="submission" date="2014-04" db="EMBL/GenBank/DDBJ databases">
        <authorList>
            <person name="Sibley D."/>
            <person name="Venepally P."/>
            <person name="Karamycheva S."/>
            <person name="Hadjithomas M."/>
            <person name="Khan A."/>
            <person name="Brunk B."/>
            <person name="Roos D."/>
            <person name="Caler E."/>
            <person name="Lorenzi H."/>
        </authorList>
    </citation>
    <scope>NUCLEOTIDE SEQUENCE [LARGE SCALE GENOMIC DNA]</scope>
    <source>
        <strain evidence="3 4">MAS</strain>
    </source>
</reference>
<evidence type="ECO:0000313" key="3">
    <source>
        <dbReference type="EMBL" id="KFH14623.1"/>
    </source>
</evidence>
<accession>A0A086QPU1</accession>
<feature type="coiled-coil region" evidence="1">
    <location>
        <begin position="54"/>
        <end position="85"/>
    </location>
</feature>
<feature type="non-terminal residue" evidence="3">
    <location>
        <position position="860"/>
    </location>
</feature>
<organism evidence="3 4">
    <name type="scientific">Toxoplasma gondii MAS</name>
    <dbReference type="NCBI Taxonomy" id="943118"/>
    <lineage>
        <taxon>Eukaryota</taxon>
        <taxon>Sar</taxon>
        <taxon>Alveolata</taxon>
        <taxon>Apicomplexa</taxon>
        <taxon>Conoidasida</taxon>
        <taxon>Coccidia</taxon>
        <taxon>Eucoccidiorida</taxon>
        <taxon>Eimeriorina</taxon>
        <taxon>Sarcocystidae</taxon>
        <taxon>Toxoplasma</taxon>
    </lineage>
</organism>
<dbReference type="Proteomes" id="UP000028821">
    <property type="component" value="Unassembled WGS sequence"/>
</dbReference>
<dbReference type="VEuPathDB" id="ToxoDB:TGMAS_222660B"/>
<proteinExistence type="predicted"/>
<name>A0A086QPU1_TOXGO</name>
<evidence type="ECO:0000256" key="2">
    <source>
        <dbReference type="SAM" id="MobiDB-lite"/>
    </source>
</evidence>
<protein>
    <submittedName>
        <fullName evidence="3">Leucine rich repeat-containing protein</fullName>
    </submittedName>
</protein>
<feature type="region of interest" description="Disordered" evidence="2">
    <location>
        <begin position="339"/>
        <end position="366"/>
    </location>
</feature>
<evidence type="ECO:0000313" key="4">
    <source>
        <dbReference type="Proteomes" id="UP000028821"/>
    </source>
</evidence>
<comment type="caution">
    <text evidence="3">The sequence shown here is derived from an EMBL/GenBank/DDBJ whole genome shotgun (WGS) entry which is preliminary data.</text>
</comment>
<gene>
    <name evidence="3" type="ORF">TGMAS_222660B</name>
</gene>
<dbReference type="EMBL" id="AEXC02001137">
    <property type="protein sequence ID" value="KFH14623.1"/>
    <property type="molecule type" value="Genomic_DNA"/>
</dbReference>
<keyword evidence="1" id="KW-0175">Coiled coil</keyword>
<evidence type="ECO:0000256" key="1">
    <source>
        <dbReference type="SAM" id="Coils"/>
    </source>
</evidence>
<sequence length="860" mass="97949">MCMSSVPKRSNSAVLRLAVQLLARVVSDPFSNACGQLARRLGDSVIEEVFKLLVRNLTLRSSTARKQAEQEREQLSVACVDFLRRASAVEDLRFSMRATQIGTFFAAIVKAEERQINWVSADTFDVAVERTWTGREMKFLLLNLSGEKAETVRLNSDDLAGLERVDVRMKSAFRLLSRMADVLEGHPDHLDAREEHITLAVLSKREQKMWDDAEIRRRQLYLDDSERQDRANQQSSPLVSEAESVVCFQEFIRLRLAERLLLLLMPLASAATQSRFAQQKREKRDPEYWAGRFKADIEDMEDDIARRAEAAEAKALAEAGGGDTVANVTPKVAARRKARSRFRKQKEEEEEEFDDPALENLHEEESESAQARERLMEVLMNTDIAVDPEIAAMYTQGGSPMYGADGLWLNLFRGFLNVAWIIAAFLRCLYACVQGATSSAVVNETVAVLRRVSFLRKLISLVEACPVMTCHIAAKFFRLMNRVLRMQPHQSAESMDLVVNYALIADFSVYVTHPLLFVLKHSASRPLNHEEQASGPLSIFYEFFSFFCHLHPVSRSLLILCGEVASFYAMLARQTSYVKYSSDYQVQKWATEIALEKFFTTATLRTLVGMLLFDIQIDAGTAHGSYISHLFADLAPMRERMRIECLTVLSEVVQRCPSRLGYEALEALQVARVFNHHPIRNSIQYELLDDANTGHFRSTLELLLSEHSQRAERILQLAVIHWWTPTSHLDTTPVRQIVAVSNYAFYIVDKPDGLRDPSTPEVEYHHQKSGRIRIVQKKRYKNMTRVVKGFPSHDWLAVGWKEPRSSGDGFDELFDVIICDKVRKKTHKFMPSPSGDGDRNMHFHKRASAFQDLHTSAQTE</sequence>
<feature type="compositionally biased region" description="Acidic residues" evidence="2">
    <location>
        <begin position="348"/>
        <end position="366"/>
    </location>
</feature>